<accession>A0A7S0NA55</accession>
<feature type="transmembrane region" description="Helical" evidence="14">
    <location>
        <begin position="268"/>
        <end position="289"/>
    </location>
</feature>
<comment type="similarity">
    <text evidence="4 14">Belongs to the diacylglycerol acyltransferase family.</text>
</comment>
<proteinExistence type="inferred from homology"/>
<reference evidence="15" key="1">
    <citation type="submission" date="2021-01" db="EMBL/GenBank/DDBJ databases">
        <authorList>
            <person name="Corre E."/>
            <person name="Pelletier E."/>
            <person name="Niang G."/>
            <person name="Scheremetjew M."/>
            <person name="Finn R."/>
            <person name="Kale V."/>
            <person name="Holt S."/>
            <person name="Cochrane G."/>
            <person name="Meng A."/>
            <person name="Brown T."/>
            <person name="Cohen L."/>
        </authorList>
    </citation>
    <scope>NUCLEOTIDE SEQUENCE</scope>
    <source>
        <strain evidence="15">SAG 11-49</strain>
    </source>
</reference>
<organism evidence="15">
    <name type="scientific">Chlamydomonas leiostraca</name>
    <dbReference type="NCBI Taxonomy" id="1034604"/>
    <lineage>
        <taxon>Eukaryota</taxon>
        <taxon>Viridiplantae</taxon>
        <taxon>Chlorophyta</taxon>
        <taxon>core chlorophytes</taxon>
        <taxon>Chlorophyceae</taxon>
        <taxon>CS clade</taxon>
        <taxon>Chlamydomonadales</taxon>
        <taxon>Chlamydomonadaceae</taxon>
        <taxon>Chlamydomonas</taxon>
    </lineage>
</organism>
<dbReference type="EC" id="2.3.1.-" evidence="14"/>
<keyword evidence="7 14" id="KW-0812">Transmembrane</keyword>
<evidence type="ECO:0000256" key="4">
    <source>
        <dbReference type="ARBA" id="ARBA00005420"/>
    </source>
</evidence>
<comment type="pathway">
    <text evidence="3">Lipid metabolism.</text>
</comment>
<keyword evidence="10 14" id="KW-1133">Transmembrane helix</keyword>
<dbReference type="PANTHER" id="PTHR12317">
    <property type="entry name" value="DIACYLGLYCEROL O-ACYLTRANSFERASE"/>
    <property type="match status" value="1"/>
</dbReference>
<comment type="subcellular location">
    <subcellularLocation>
        <location evidence="1 14">Endoplasmic reticulum membrane</location>
        <topology evidence="1 14">Multi-pass membrane protein</topology>
    </subcellularLocation>
</comment>
<evidence type="ECO:0000256" key="2">
    <source>
        <dbReference type="ARBA" id="ARBA00004771"/>
    </source>
</evidence>
<evidence type="ECO:0000256" key="9">
    <source>
        <dbReference type="ARBA" id="ARBA00022824"/>
    </source>
</evidence>
<evidence type="ECO:0000256" key="10">
    <source>
        <dbReference type="ARBA" id="ARBA00022989"/>
    </source>
</evidence>
<feature type="transmembrane region" description="Helical" evidence="14">
    <location>
        <begin position="64"/>
        <end position="81"/>
    </location>
</feature>
<evidence type="ECO:0000256" key="8">
    <source>
        <dbReference type="ARBA" id="ARBA00022798"/>
    </source>
</evidence>
<dbReference type="CDD" id="cd07987">
    <property type="entry name" value="LPLAT_MGAT-like"/>
    <property type="match status" value="1"/>
</dbReference>
<evidence type="ECO:0000313" key="15">
    <source>
        <dbReference type="EMBL" id="CAD8662684.1"/>
    </source>
</evidence>
<dbReference type="PANTHER" id="PTHR12317:SF0">
    <property type="entry name" value="ACYLTRANSFERASE"/>
    <property type="match status" value="1"/>
</dbReference>
<dbReference type="EMBL" id="HBFB01000746">
    <property type="protein sequence ID" value="CAD8662684.1"/>
    <property type="molecule type" value="Transcribed_RNA"/>
</dbReference>
<sequence length="362" mass="39912">MTASWGLWPAVNTAQGSSRRTASSKPERQPQLIERLATLWFGMTFCSLLWVWVLPVYMAWTSRWAAAAIAIYFAYILGPGWKDAVADKRVPLRQPVLKKWSAWPHMARYFSARLVRTAELPPDGNYIFTMVPHGLCAVSGWINFATDATGFSRTFPGINVHCCTLESNFRVPLLREYILAHGLLAASKGAIRNALTRGAGESVLLVPGGAAEALVAAPGTYNTLAGKRRGFVHMALETGASIVPVFAFGETDMYWTHIPARGSLLARVLRAVKGVCGFAVVLFWGVGFFHGHGIMPRAVPLTTVVGAPIKVDKWAGPKEGQEYSDQVEALHKQYCTAITTLWEQYKDQYAPDRKSELRILSE</sequence>
<dbReference type="InterPro" id="IPR007130">
    <property type="entry name" value="DAGAT"/>
</dbReference>
<gene>
    <name evidence="15" type="ORF">CLEI1391_LOCUS361</name>
</gene>
<dbReference type="GO" id="GO:0006071">
    <property type="term" value="P:glycerol metabolic process"/>
    <property type="evidence" value="ECO:0007669"/>
    <property type="project" value="UniProtKB-KW"/>
</dbReference>
<keyword evidence="6 14" id="KW-0808">Transferase</keyword>
<keyword evidence="11" id="KW-0443">Lipid metabolism</keyword>
<evidence type="ECO:0000256" key="7">
    <source>
        <dbReference type="ARBA" id="ARBA00022692"/>
    </source>
</evidence>
<evidence type="ECO:0000256" key="6">
    <source>
        <dbReference type="ARBA" id="ARBA00022679"/>
    </source>
</evidence>
<dbReference type="GO" id="GO:0019432">
    <property type="term" value="P:triglyceride biosynthetic process"/>
    <property type="evidence" value="ECO:0007669"/>
    <property type="project" value="TreeGrafter"/>
</dbReference>
<feature type="transmembrane region" description="Helical" evidence="14">
    <location>
        <begin position="230"/>
        <end position="248"/>
    </location>
</feature>
<keyword evidence="13" id="KW-0012">Acyltransferase</keyword>
<dbReference type="GO" id="GO:0005789">
    <property type="term" value="C:endoplasmic reticulum membrane"/>
    <property type="evidence" value="ECO:0007669"/>
    <property type="project" value="UniProtKB-SubCell"/>
</dbReference>
<keyword evidence="5" id="KW-0444">Lipid biosynthesis</keyword>
<evidence type="ECO:0000256" key="13">
    <source>
        <dbReference type="ARBA" id="ARBA00023315"/>
    </source>
</evidence>
<keyword evidence="9 14" id="KW-0256">Endoplasmic reticulum</keyword>
<evidence type="ECO:0000256" key="12">
    <source>
        <dbReference type="ARBA" id="ARBA00023136"/>
    </source>
</evidence>
<evidence type="ECO:0000256" key="11">
    <source>
        <dbReference type="ARBA" id="ARBA00023098"/>
    </source>
</evidence>
<protein>
    <recommendedName>
        <fullName evidence="14">Acyltransferase</fullName>
        <ecNumber evidence="14">2.3.1.-</ecNumber>
    </recommendedName>
</protein>
<keyword evidence="8" id="KW-0319">Glycerol metabolism</keyword>
<evidence type="ECO:0000256" key="14">
    <source>
        <dbReference type="RuleBase" id="RU367023"/>
    </source>
</evidence>
<keyword evidence="12 14" id="KW-0472">Membrane</keyword>
<dbReference type="AlphaFoldDB" id="A0A7S0NA55"/>
<dbReference type="GO" id="GO:0004144">
    <property type="term" value="F:diacylglycerol O-acyltransferase activity"/>
    <property type="evidence" value="ECO:0007669"/>
    <property type="project" value="TreeGrafter"/>
</dbReference>
<evidence type="ECO:0000256" key="1">
    <source>
        <dbReference type="ARBA" id="ARBA00004477"/>
    </source>
</evidence>
<evidence type="ECO:0000256" key="5">
    <source>
        <dbReference type="ARBA" id="ARBA00022516"/>
    </source>
</evidence>
<comment type="pathway">
    <text evidence="2">Glycerolipid metabolism; triacylglycerol biosynthesis.</text>
</comment>
<dbReference type="Pfam" id="PF03982">
    <property type="entry name" value="DAGAT"/>
    <property type="match status" value="1"/>
</dbReference>
<feature type="transmembrane region" description="Helical" evidence="14">
    <location>
        <begin position="36"/>
        <end position="58"/>
    </location>
</feature>
<evidence type="ECO:0000256" key="3">
    <source>
        <dbReference type="ARBA" id="ARBA00005189"/>
    </source>
</evidence>
<name>A0A7S0NA55_9CHLO</name>